<proteinExistence type="predicted"/>
<dbReference type="Proteomes" id="UP000050794">
    <property type="component" value="Unassembled WGS sequence"/>
</dbReference>
<dbReference type="EMBL" id="UYWY01020359">
    <property type="protein sequence ID" value="VDM41326.1"/>
    <property type="molecule type" value="Genomic_DNA"/>
</dbReference>
<evidence type="ECO:0000313" key="7">
    <source>
        <dbReference type="WBParaSite" id="TCNE_0001000501-mRNA-1"/>
    </source>
</evidence>
<feature type="domain" description="SXP/RAL-2 family protein Ani s 5-like cation-binding" evidence="4">
    <location>
        <begin position="58"/>
        <end position="141"/>
    </location>
</feature>
<evidence type="ECO:0000313" key="5">
    <source>
        <dbReference type="EMBL" id="VDM41326.1"/>
    </source>
</evidence>
<sequence length="273" mass="31238">MNNAMVLAVIVALLGYLATTVDAQRHRRGISVRCSPWYQFSRWGQPDFLKNATDEGFKQFCDILTNQNLTRAEIREQLEQWAKNQGSDIYGEFNKYVEEKKQRRDNIEKKMQELIADITKFIEDVKNIMNDMGLTRGGEREKDNAQAHDNYYFDSKYFQLFNLTQQSNWTVVALATKVRKEAGFLATGNHGRPCPWCEPMFPPLPRPFGPSFHPHGQPHFGRGMSGRRPHSPQDGLRPNGRFRPNGPLQENGSSDDNVFPVLNGPFTADSDMP</sequence>
<evidence type="ECO:0000256" key="3">
    <source>
        <dbReference type="SAM" id="SignalP"/>
    </source>
</evidence>
<gene>
    <name evidence="5" type="ORF">TCNE_LOCUS10005</name>
</gene>
<dbReference type="InterPro" id="IPR052823">
    <property type="entry name" value="SXP/RAL-2_related"/>
</dbReference>
<evidence type="ECO:0000256" key="2">
    <source>
        <dbReference type="SAM" id="MobiDB-lite"/>
    </source>
</evidence>
<feature type="coiled-coil region" evidence="1">
    <location>
        <begin position="97"/>
        <end position="124"/>
    </location>
</feature>
<dbReference type="InterPro" id="IPR003677">
    <property type="entry name" value="ANIS5_cation-bd"/>
</dbReference>
<organism evidence="6 7">
    <name type="scientific">Toxocara canis</name>
    <name type="common">Canine roundworm</name>
    <dbReference type="NCBI Taxonomy" id="6265"/>
    <lineage>
        <taxon>Eukaryota</taxon>
        <taxon>Metazoa</taxon>
        <taxon>Ecdysozoa</taxon>
        <taxon>Nematoda</taxon>
        <taxon>Chromadorea</taxon>
        <taxon>Rhabditida</taxon>
        <taxon>Spirurina</taxon>
        <taxon>Ascaridomorpha</taxon>
        <taxon>Ascaridoidea</taxon>
        <taxon>Toxocaridae</taxon>
        <taxon>Toxocara</taxon>
    </lineage>
</organism>
<protein>
    <submittedName>
        <fullName evidence="7">DUF148 domain-containing protein</fullName>
    </submittedName>
</protein>
<dbReference type="PANTHER" id="PTHR21593">
    <property type="entry name" value="PRION-LIKE- Q/N-RICH -DOMAIN-BEARING PROTEIN PROTEIN"/>
    <property type="match status" value="1"/>
</dbReference>
<dbReference type="AlphaFoldDB" id="A0A183UND5"/>
<dbReference type="WBParaSite" id="TCNE_0001000501-mRNA-1">
    <property type="protein sequence ID" value="TCNE_0001000501-mRNA-1"/>
    <property type="gene ID" value="TCNE_0001000501"/>
</dbReference>
<reference evidence="7" key="1">
    <citation type="submission" date="2016-06" db="UniProtKB">
        <authorList>
            <consortium name="WormBaseParasite"/>
        </authorList>
    </citation>
    <scope>IDENTIFICATION</scope>
</reference>
<dbReference type="Pfam" id="PF02520">
    <property type="entry name" value="ANIS5_cation-bd"/>
    <property type="match status" value="1"/>
</dbReference>
<evidence type="ECO:0000259" key="4">
    <source>
        <dbReference type="Pfam" id="PF02520"/>
    </source>
</evidence>
<accession>A0A183UND5</accession>
<feature type="chain" id="PRO_5044553293" evidence="3">
    <location>
        <begin position="24"/>
        <end position="273"/>
    </location>
</feature>
<name>A0A183UND5_TOXCA</name>
<feature type="region of interest" description="Disordered" evidence="2">
    <location>
        <begin position="208"/>
        <end position="273"/>
    </location>
</feature>
<evidence type="ECO:0000256" key="1">
    <source>
        <dbReference type="SAM" id="Coils"/>
    </source>
</evidence>
<keyword evidence="3" id="KW-0732">Signal</keyword>
<keyword evidence="6" id="KW-1185">Reference proteome</keyword>
<feature type="signal peptide" evidence="3">
    <location>
        <begin position="1"/>
        <end position="23"/>
    </location>
</feature>
<keyword evidence="1" id="KW-0175">Coiled coil</keyword>
<reference evidence="5 6" key="2">
    <citation type="submission" date="2018-11" db="EMBL/GenBank/DDBJ databases">
        <authorList>
            <consortium name="Pathogen Informatics"/>
        </authorList>
    </citation>
    <scope>NUCLEOTIDE SEQUENCE [LARGE SCALE GENOMIC DNA]</scope>
</reference>
<dbReference type="PANTHER" id="PTHR21593:SF36">
    <property type="entry name" value="DUF148 DOMAIN-CONTAINING PROTEIN-RELATED"/>
    <property type="match status" value="1"/>
</dbReference>
<evidence type="ECO:0000313" key="6">
    <source>
        <dbReference type="Proteomes" id="UP000050794"/>
    </source>
</evidence>